<evidence type="ECO:0000313" key="1">
    <source>
        <dbReference type="EMBL" id="RSL79113.1"/>
    </source>
</evidence>
<name>A0A428RNL2_9HYPO</name>
<dbReference type="EMBL" id="NKCL01000184">
    <property type="protein sequence ID" value="RSL79113.1"/>
    <property type="molecule type" value="Genomic_DNA"/>
</dbReference>
<proteinExistence type="predicted"/>
<organism evidence="1 2">
    <name type="scientific">Fusarium floridanum</name>
    <dbReference type="NCBI Taxonomy" id="1325733"/>
    <lineage>
        <taxon>Eukaryota</taxon>
        <taxon>Fungi</taxon>
        <taxon>Dikarya</taxon>
        <taxon>Ascomycota</taxon>
        <taxon>Pezizomycotina</taxon>
        <taxon>Sordariomycetes</taxon>
        <taxon>Hypocreomycetidae</taxon>
        <taxon>Hypocreales</taxon>
        <taxon>Nectriaceae</taxon>
        <taxon>Fusarium</taxon>
        <taxon>Fusarium solani species complex</taxon>
    </lineage>
</organism>
<keyword evidence="2" id="KW-1185">Reference proteome</keyword>
<comment type="caution">
    <text evidence="1">The sequence shown here is derived from an EMBL/GenBank/DDBJ whole genome shotgun (WGS) entry which is preliminary data.</text>
</comment>
<sequence>MSPPMPIAPSVPIEIPQNFGYNSSVLDPIQQPAEDGADGINGDAGHITRPVTGAEKVPVTSLNVLANFKGTFRGFGFNTIFRPNSKITPTSFPVETTDTNDDNVLQLNLTSETMTFGNELGNVPNRGLGEQADIILNGVPYTQVILDAMPPEAGSPCKPPVIHFEPGLWMRVPESATMPNLAASFNRMASIPHGTTINAQCFGPATLHKGPPEIPPVGITPVFLPTGKDTPFASQTAKDSRSRRLPQDLRPFMKDGTITQEILNDPNTVLRNANKGKDIIEHITFTVTTASQPPNLGGGTSNIGFNVGADDGAKFPASPKERSGNANATKMTAQYWISRVREKIHLDPCMEKGQFVSPERKGPRDVVPEFKIDSHHLFSEKKTITVEYTQIQYSQFVALDFNGLGWPHVSVATLAPARHYNGPKLKHVNVDMKRTFQPLVKQDPDLTKRT</sequence>
<dbReference type="NCBIfam" id="NF040572">
    <property type="entry name" value="heme_bind_FMP"/>
    <property type="match status" value="1"/>
</dbReference>
<gene>
    <name evidence="1" type="ORF">CEP51_007628</name>
</gene>
<dbReference type="Proteomes" id="UP000287972">
    <property type="component" value="Unassembled WGS sequence"/>
</dbReference>
<dbReference type="InterPro" id="IPR047975">
    <property type="entry name" value="Heme_bind_FMP"/>
</dbReference>
<dbReference type="AlphaFoldDB" id="A0A428RNL2"/>
<evidence type="ECO:0000313" key="2">
    <source>
        <dbReference type="Proteomes" id="UP000287972"/>
    </source>
</evidence>
<accession>A0A428RNL2</accession>
<reference evidence="1 2" key="1">
    <citation type="submission" date="2017-06" db="EMBL/GenBank/DDBJ databases">
        <title>Comparative genomic analysis of Ambrosia Fusariam Clade fungi.</title>
        <authorList>
            <person name="Stajich J.E."/>
            <person name="Carrillo J."/>
            <person name="Kijimoto T."/>
            <person name="Eskalen A."/>
            <person name="O'Donnell K."/>
            <person name="Kasson M."/>
        </authorList>
    </citation>
    <scope>NUCLEOTIDE SEQUENCE [LARGE SCALE GENOMIC DNA]</scope>
    <source>
        <strain evidence="1 2">NRRL62606</strain>
    </source>
</reference>
<protein>
    <submittedName>
        <fullName evidence="1">Uncharacterized protein</fullName>
    </submittedName>
</protein>